<protein>
    <submittedName>
        <fullName evidence="2">Alpha/beta hydrolase family protein</fullName>
    </submittedName>
</protein>
<evidence type="ECO:0000313" key="3">
    <source>
        <dbReference type="Proteomes" id="UP001055336"/>
    </source>
</evidence>
<organism evidence="2 3">
    <name type="scientific">Mycobacterium paraterrae</name>
    <dbReference type="NCBI Taxonomy" id="577492"/>
    <lineage>
        <taxon>Bacteria</taxon>
        <taxon>Bacillati</taxon>
        <taxon>Actinomycetota</taxon>
        <taxon>Actinomycetes</taxon>
        <taxon>Mycobacteriales</taxon>
        <taxon>Mycobacteriaceae</taxon>
        <taxon>Mycobacterium</taxon>
    </lineage>
</organism>
<proteinExistence type="predicted"/>
<feature type="domain" description="DUF1023" evidence="1">
    <location>
        <begin position="310"/>
        <end position="475"/>
    </location>
</feature>
<evidence type="ECO:0000313" key="2">
    <source>
        <dbReference type="EMBL" id="UMB69198.1"/>
    </source>
</evidence>
<dbReference type="EMBL" id="CP092488">
    <property type="protein sequence ID" value="UMB69198.1"/>
    <property type="molecule type" value="Genomic_DNA"/>
</dbReference>
<keyword evidence="2" id="KW-0378">Hydrolase</keyword>
<keyword evidence="3" id="KW-1185">Reference proteome</keyword>
<evidence type="ECO:0000259" key="1">
    <source>
        <dbReference type="Pfam" id="PF06259"/>
    </source>
</evidence>
<dbReference type="Pfam" id="PF06259">
    <property type="entry name" value="Abhydrolase_8"/>
    <property type="match status" value="1"/>
</dbReference>
<sequence length="544" mass="58001">MTLTVADIDRWSADAVREVFHAAVARGEATLEAARQLDSLAVFDTWQGETARARAHTNASIRLDLDAHGNESLAVARAAGKAADDIAHVQSALSTLRRDAAELQMTIDAATNTVVPSWRFNGPPVAALIAEMQLQPRLNAIVAEADSTDRELAGAIDMADGDRPVPPSPHDNRPAVQRALLSPVPADPKQFNALWNQLTAEEKDWLYRQDHGIGNHPGMPWDGADHLGRDHYNRLHLDELERDSASDVERIQRSIEELTSAPRIDDGAVYALQSQLSAARSRLAGYEAVHATLDGASGPKRYLGLLDEFGRGAVSIGNPDIARRNAVFVPGTGQGLSRLRFSDDKSLAMYAAALLADPDLRPDDVAVTTWLGYDRPMDLSHAAFPQPATGGADRLDAFQNGQRASHVGAPSIDTIVGHSYGSTVIGAAAAPGHRLDADNVIAVGSPGMLVDRADRLNLHTGAHVYVMRAQNDAISMGGVVTGWTLGIDPMAPGFRAEHLTADAGPAGPLGFPSVTAHSSYWRDGNVALRNFGAVIAGVPPTSRR</sequence>
<accession>A0ABY3VNV6</accession>
<name>A0ABY3VNV6_9MYCO</name>
<dbReference type="InterPro" id="IPR010427">
    <property type="entry name" value="DUF1023"/>
</dbReference>
<dbReference type="RefSeq" id="WP_240260933.1">
    <property type="nucleotide sequence ID" value="NZ_CP092488.2"/>
</dbReference>
<dbReference type="GO" id="GO:0016787">
    <property type="term" value="F:hydrolase activity"/>
    <property type="evidence" value="ECO:0007669"/>
    <property type="project" value="UniProtKB-KW"/>
</dbReference>
<dbReference type="Proteomes" id="UP001055336">
    <property type="component" value="Chromosome"/>
</dbReference>
<reference evidence="2" key="1">
    <citation type="submission" date="2022-08" db="EMBL/GenBank/DDBJ databases">
        <title>Whole genome sequencing of non-tuberculosis mycobacteria type-strains.</title>
        <authorList>
            <person name="Igarashi Y."/>
            <person name="Osugi A."/>
            <person name="Mitarai S."/>
        </authorList>
    </citation>
    <scope>NUCLEOTIDE SEQUENCE</scope>
    <source>
        <strain evidence="2">DSM 45127</strain>
    </source>
</reference>
<gene>
    <name evidence="2" type="ORF">MKK62_23010</name>
</gene>